<gene>
    <name evidence="5" type="ORF">PRZ03_14565</name>
</gene>
<evidence type="ECO:0000256" key="2">
    <source>
        <dbReference type="SAM" id="Phobius"/>
    </source>
</evidence>
<dbReference type="Pfam" id="PF00990">
    <property type="entry name" value="GGDEF"/>
    <property type="match status" value="1"/>
</dbReference>
<feature type="transmembrane region" description="Helical" evidence="2">
    <location>
        <begin position="522"/>
        <end position="541"/>
    </location>
</feature>
<dbReference type="PANTHER" id="PTHR35936">
    <property type="entry name" value="MEMBRANE-BOUND LYTIC MUREIN TRANSGLYCOSYLASE F"/>
    <property type="match status" value="1"/>
</dbReference>
<dbReference type="PROSITE" id="PS50887">
    <property type="entry name" value="GGDEF"/>
    <property type="match status" value="1"/>
</dbReference>
<organism evidence="5 6">
    <name type="scientific">Roseateles albus</name>
    <dbReference type="NCBI Taxonomy" id="2987525"/>
    <lineage>
        <taxon>Bacteria</taxon>
        <taxon>Pseudomonadati</taxon>
        <taxon>Pseudomonadota</taxon>
        <taxon>Betaproteobacteria</taxon>
        <taxon>Burkholderiales</taxon>
        <taxon>Sphaerotilaceae</taxon>
        <taxon>Roseateles</taxon>
    </lineage>
</organism>
<dbReference type="NCBIfam" id="TIGR00254">
    <property type="entry name" value="GGDEF"/>
    <property type="match status" value="1"/>
</dbReference>
<evidence type="ECO:0000313" key="5">
    <source>
        <dbReference type="EMBL" id="MDC8772804.1"/>
    </source>
</evidence>
<keyword evidence="1 3" id="KW-0732">Signal</keyword>
<dbReference type="CDD" id="cd01007">
    <property type="entry name" value="PBP2_BvgS_HisK_like"/>
    <property type="match status" value="2"/>
</dbReference>
<comment type="caution">
    <text evidence="5">The sequence shown here is derived from an EMBL/GenBank/DDBJ whole genome shotgun (WGS) entry which is preliminary data.</text>
</comment>
<dbReference type="InterPro" id="IPR001638">
    <property type="entry name" value="Solute-binding_3/MltF_N"/>
</dbReference>
<keyword evidence="6" id="KW-1185">Reference proteome</keyword>
<feature type="chain" id="PRO_5047019857" evidence="3">
    <location>
        <begin position="29"/>
        <end position="718"/>
    </location>
</feature>
<evidence type="ECO:0000313" key="6">
    <source>
        <dbReference type="Proteomes" id="UP001221189"/>
    </source>
</evidence>
<dbReference type="SUPFAM" id="SSF53850">
    <property type="entry name" value="Periplasmic binding protein-like II"/>
    <property type="match status" value="2"/>
</dbReference>
<dbReference type="CDD" id="cd01949">
    <property type="entry name" value="GGDEF"/>
    <property type="match status" value="1"/>
</dbReference>
<dbReference type="Gene3D" id="3.30.70.270">
    <property type="match status" value="1"/>
</dbReference>
<sequence>MPKLMPMNALLRLCLAALFALLCSLGWAQKSPVGNGAVALDAAQRAWINEHKDRVLSVGFDPEAGFDSFEFQGRRIGLLPALLEDMQTQLGLRLLPAEVKNWDDAYGRFLAGKIDLLYGANPTAEREKVMRFTQAAQKYPYVVFARKDSLVQTLGDLDGKPVGFLANDFVIERLPAEFPNVQVRAASFEDQREGLRALVAGDVDGFVTAGGGVEYEFLNDFPDLILIAEIKAITSDMTFAVAKDRAILAQIIDRYLDHRQLIIQNLAREARRNYNRKVLRLNEAELAWLAKNGEAVVGVAEDYLPFDYFDKGEYKGIAGATLDRIADLIGIRFKVVSGAFAKMLERAQAGEVQVLNLAKTDERQQHFLFPRAISTERDIIVGLKSSPPVQDVYGLDGKRVAVIDGFWHEEYLRKNLKNPNIVKTADIMASLRLLRAGEVDYVIENPTVLEFYINGLGYTDLVKRGNTSKDSFIYFGVTRQQPELASILDKVIPLIQFEEMKYLGMQTVPTLRNEANLQLTQLLAALALALLVILVVTLRTVRKLAEQKAKTQFLREREHLLYTDSLTGFYNRNYFSQKADSVMSTDFPQAIVVADMNNLKRVNDSHGHAAGDALIKAFAEAARAQWPQATHYRIGGDEFLFLLPHCSEEQVLRELEALKQRCQQARFEVAPQLWVSPSAALGHASRLDAQSALQACIAQADARMYAAKASMKKRSTDE</sequence>
<keyword evidence="2" id="KW-1133">Transmembrane helix</keyword>
<keyword evidence="2" id="KW-0472">Membrane</keyword>
<feature type="domain" description="GGDEF" evidence="4">
    <location>
        <begin position="587"/>
        <end position="718"/>
    </location>
</feature>
<dbReference type="InterPro" id="IPR043128">
    <property type="entry name" value="Rev_trsase/Diguanyl_cyclase"/>
</dbReference>
<keyword evidence="2" id="KW-0812">Transmembrane</keyword>
<dbReference type="EMBL" id="JAQQXT010000008">
    <property type="protein sequence ID" value="MDC8772804.1"/>
    <property type="molecule type" value="Genomic_DNA"/>
</dbReference>
<dbReference type="Pfam" id="PF00497">
    <property type="entry name" value="SBP_bac_3"/>
    <property type="match status" value="2"/>
</dbReference>
<dbReference type="PANTHER" id="PTHR35936:SF38">
    <property type="entry name" value="GLUTAMINE-BINDING PERIPLASMIC PROTEIN"/>
    <property type="match status" value="1"/>
</dbReference>
<dbReference type="SMART" id="SM00267">
    <property type="entry name" value="GGDEF"/>
    <property type="match status" value="1"/>
</dbReference>
<dbReference type="Gene3D" id="3.40.190.10">
    <property type="entry name" value="Periplasmic binding protein-like II"/>
    <property type="match status" value="4"/>
</dbReference>
<reference evidence="5 6" key="1">
    <citation type="submission" date="2022-10" db="EMBL/GenBank/DDBJ databases">
        <title>Paucibacter sp. hw1 Genome sequencing.</title>
        <authorList>
            <person name="Park S."/>
        </authorList>
    </citation>
    <scope>NUCLEOTIDE SEQUENCE [LARGE SCALE GENOMIC DNA]</scope>
    <source>
        <strain evidence="6">hw1</strain>
    </source>
</reference>
<evidence type="ECO:0000256" key="1">
    <source>
        <dbReference type="ARBA" id="ARBA00022729"/>
    </source>
</evidence>
<proteinExistence type="predicted"/>
<dbReference type="InterPro" id="IPR029787">
    <property type="entry name" value="Nucleotide_cyclase"/>
</dbReference>
<dbReference type="InterPro" id="IPR000160">
    <property type="entry name" value="GGDEF_dom"/>
</dbReference>
<dbReference type="RefSeq" id="WP_273600966.1">
    <property type="nucleotide sequence ID" value="NZ_JAQQXT010000008.1"/>
</dbReference>
<protein>
    <submittedName>
        <fullName evidence="5">Transporter substrate-binding domain-containing protein</fullName>
    </submittedName>
</protein>
<evidence type="ECO:0000256" key="3">
    <source>
        <dbReference type="SAM" id="SignalP"/>
    </source>
</evidence>
<dbReference type="SMART" id="SM00062">
    <property type="entry name" value="PBPb"/>
    <property type="match status" value="2"/>
</dbReference>
<dbReference type="Proteomes" id="UP001221189">
    <property type="component" value="Unassembled WGS sequence"/>
</dbReference>
<accession>A0ABT5KGZ2</accession>
<evidence type="ECO:0000259" key="4">
    <source>
        <dbReference type="PROSITE" id="PS50887"/>
    </source>
</evidence>
<feature type="signal peptide" evidence="3">
    <location>
        <begin position="1"/>
        <end position="28"/>
    </location>
</feature>
<dbReference type="SUPFAM" id="SSF55073">
    <property type="entry name" value="Nucleotide cyclase"/>
    <property type="match status" value="1"/>
</dbReference>
<name>A0ABT5KGZ2_9BURK</name>